<dbReference type="AlphaFoldDB" id="A0A031LSU2"/>
<evidence type="ECO:0000259" key="5">
    <source>
        <dbReference type="SMART" id="SM00382"/>
    </source>
</evidence>
<evidence type="ECO:0000313" key="6">
    <source>
        <dbReference type="EMBL" id="EZQ10830.1"/>
    </source>
</evidence>
<evidence type="ECO:0000313" key="7">
    <source>
        <dbReference type="Proteomes" id="UP000024332"/>
    </source>
</evidence>
<dbReference type="OrthoDB" id="77269at2157"/>
<organism evidence="6 7">
    <name type="scientific">Candidatus Acidianus copahuensis</name>
    <dbReference type="NCBI Taxonomy" id="1160895"/>
    <lineage>
        <taxon>Archaea</taxon>
        <taxon>Thermoproteota</taxon>
        <taxon>Thermoprotei</taxon>
        <taxon>Sulfolobales</taxon>
        <taxon>Sulfolobaceae</taxon>
        <taxon>Acidianus</taxon>
    </lineage>
</organism>
<dbReference type="EMBL" id="JFZT01000019">
    <property type="protein sequence ID" value="EZQ10830.1"/>
    <property type="molecule type" value="Genomic_DNA"/>
</dbReference>
<dbReference type="InterPro" id="IPR003960">
    <property type="entry name" value="ATPase_AAA_CS"/>
</dbReference>
<dbReference type="GO" id="GO:0005524">
    <property type="term" value="F:ATP binding"/>
    <property type="evidence" value="ECO:0007669"/>
    <property type="project" value="UniProtKB-KW"/>
</dbReference>
<keyword evidence="7" id="KW-1185">Reference proteome</keyword>
<dbReference type="FunFam" id="3.40.50.300:FF:000661">
    <property type="entry name" value="calmodulin-interacting protein 111 isoform X1"/>
    <property type="match status" value="1"/>
</dbReference>
<keyword evidence="3" id="KW-0175">Coiled coil</keyword>
<dbReference type="Pfam" id="PF00004">
    <property type="entry name" value="AAA"/>
    <property type="match status" value="2"/>
</dbReference>
<keyword evidence="4" id="KW-1133">Transmembrane helix</keyword>
<dbReference type="InterPro" id="IPR027417">
    <property type="entry name" value="P-loop_NTPase"/>
</dbReference>
<dbReference type="PANTHER" id="PTHR23077">
    <property type="entry name" value="AAA-FAMILY ATPASE"/>
    <property type="match status" value="1"/>
</dbReference>
<keyword evidence="4" id="KW-0472">Membrane</keyword>
<dbReference type="InterPro" id="IPR003959">
    <property type="entry name" value="ATPase_AAA_core"/>
</dbReference>
<dbReference type="RefSeq" id="WP_048098929.1">
    <property type="nucleotide sequence ID" value="NZ_JFZT01000019.1"/>
</dbReference>
<feature type="domain" description="AAA+ ATPase" evidence="5">
    <location>
        <begin position="93"/>
        <end position="230"/>
    </location>
</feature>
<dbReference type="SMART" id="SM00382">
    <property type="entry name" value="AAA"/>
    <property type="match status" value="2"/>
</dbReference>
<protein>
    <submittedName>
        <fullName evidence="6">ATPase AAA</fullName>
    </submittedName>
</protein>
<reference evidence="6 7" key="1">
    <citation type="submission" date="2014-03" db="EMBL/GenBank/DDBJ databases">
        <title>Draft genome sequence of the novel thermoacidophilic archaea Acidianus copahuensis ALE1 strain, isolated from Copahue volcanic area in Neuquen Argentina.</title>
        <authorList>
            <person name="Urbieta M.S."/>
            <person name="Rascovan N."/>
            <person name="Castro C."/>
            <person name="Revale S."/>
            <person name="Giaveno M.A."/>
            <person name="Vazquez M.P."/>
            <person name="Donati E.R."/>
        </authorList>
    </citation>
    <scope>NUCLEOTIDE SEQUENCE [LARGE SCALE GENOMIC DNA]</scope>
    <source>
        <strain evidence="6 7">ALE1</strain>
    </source>
</reference>
<comment type="caution">
    <text evidence="6">The sequence shown here is derived from an EMBL/GenBank/DDBJ whole genome shotgun (WGS) entry which is preliminary data.</text>
</comment>
<evidence type="ECO:0000256" key="3">
    <source>
        <dbReference type="ARBA" id="ARBA00023054"/>
    </source>
</evidence>
<dbReference type="InterPro" id="IPR003593">
    <property type="entry name" value="AAA+_ATPase"/>
</dbReference>
<accession>A0A031LSU2</accession>
<dbReference type="PROSITE" id="PS00674">
    <property type="entry name" value="AAA"/>
    <property type="match status" value="1"/>
</dbReference>
<evidence type="ECO:0000256" key="1">
    <source>
        <dbReference type="ARBA" id="ARBA00022741"/>
    </source>
</evidence>
<dbReference type="STRING" id="1160895.CM19_03075"/>
<dbReference type="SUPFAM" id="SSF52540">
    <property type="entry name" value="P-loop containing nucleoside triphosphate hydrolases"/>
    <property type="match status" value="2"/>
</dbReference>
<dbReference type="Pfam" id="PF17862">
    <property type="entry name" value="AAA_lid_3"/>
    <property type="match status" value="2"/>
</dbReference>
<keyword evidence="4" id="KW-0812">Transmembrane</keyword>
<dbReference type="FunFam" id="3.40.50.300:FF:001025">
    <property type="entry name" value="ATPase family, AAA domain-containing 2B"/>
    <property type="match status" value="1"/>
</dbReference>
<dbReference type="InterPro" id="IPR041569">
    <property type="entry name" value="AAA_lid_3"/>
</dbReference>
<keyword evidence="1" id="KW-0547">Nucleotide-binding</keyword>
<name>A0A031LSU2_9CREN</name>
<feature type="transmembrane region" description="Helical" evidence="4">
    <location>
        <begin position="6"/>
        <end position="26"/>
    </location>
</feature>
<feature type="domain" description="AAA+ ATPase" evidence="5">
    <location>
        <begin position="377"/>
        <end position="513"/>
    </location>
</feature>
<evidence type="ECO:0000256" key="2">
    <source>
        <dbReference type="ARBA" id="ARBA00022840"/>
    </source>
</evidence>
<keyword evidence="2" id="KW-0067">ATP-binding</keyword>
<evidence type="ECO:0000256" key="4">
    <source>
        <dbReference type="SAM" id="Phobius"/>
    </source>
</evidence>
<sequence>MSEYLLTLIILFISLSAIGILLMGLFKRFTTNFMTSDKASQLQLKNSKKKEEDDRKISWRDIGGYEDVKKEIGEYIEFPLKNRGIALKYGLKPPKGILLFGPPGCGKTLMMRALASDAKLNFIYVNVSDIMSKWYGESEARLRELFANARKNAPCILFFDEIDTIGTKRESHSGDSVTPRLLSLMLSEIDGLHSDEGIIIVGSTNVPQLLDKALLRAGRFDKLIYIGPPNKEARKEILKIHCSGKPLADDVSLDKIADITERYSGADLANICQEVARKAAVEASESGQERKITMKDFTDIIQKYKPSISLQMLEDFEKFRLDFERRSRKGDDIESEIGDKITLNDIGGYESVKTELKELLELQLKHSDLMEKMRVTPIRGILLYGPPGVGKTMMAKALAKTLDVKLISLSVAEIMYKGYEGAVSILKEVFNRARENKPSIVLLDELDAIASKRSDRHGSDASKVVNQLLTEMDGIRNLKEVVVIGTTNRISVIDSALLRPGRFDIVVHMSLPNAEERLDILEKYLGNDVCERVSCQDIAQKTEGYTGADLAALTREAKITVLKEVIKGNTDRTLTTQDLVEALEKVKPSTKKSKRKVGISKLDPKKA</sequence>
<gene>
    <name evidence="6" type="ORF">CM19_03075</name>
</gene>
<dbReference type="Gene3D" id="3.40.50.300">
    <property type="entry name" value="P-loop containing nucleotide triphosphate hydrolases"/>
    <property type="match status" value="2"/>
</dbReference>
<proteinExistence type="predicted"/>
<dbReference type="InterPro" id="IPR050168">
    <property type="entry name" value="AAA_ATPase_domain"/>
</dbReference>
<dbReference type="GO" id="GO:0016887">
    <property type="term" value="F:ATP hydrolysis activity"/>
    <property type="evidence" value="ECO:0007669"/>
    <property type="project" value="InterPro"/>
</dbReference>
<dbReference type="Proteomes" id="UP000024332">
    <property type="component" value="Unassembled WGS sequence"/>
</dbReference>
<dbReference type="Gene3D" id="1.10.8.60">
    <property type="match status" value="2"/>
</dbReference>